<dbReference type="EMBL" id="LZEM01000003">
    <property type="protein sequence ID" value="OAZ44881.1"/>
    <property type="molecule type" value="Genomic_DNA"/>
</dbReference>
<evidence type="ECO:0000313" key="5">
    <source>
        <dbReference type="Proteomes" id="UP000093918"/>
    </source>
</evidence>
<reference evidence="5" key="1">
    <citation type="submission" date="2016-06" db="EMBL/GenBank/DDBJ databases">
        <title>Genome sequencing of cellulolytic organisms.</title>
        <authorList>
            <person name="Bohra V."/>
            <person name="Dafale N.A."/>
            <person name="Purohit H.J."/>
        </authorList>
    </citation>
    <scope>NUCLEOTIDE SEQUENCE [LARGE SCALE GENOMIC DNA]</scope>
    <source>
        <strain evidence="5">ND21</strain>
    </source>
</reference>
<feature type="region of interest" description="Disordered" evidence="2">
    <location>
        <begin position="157"/>
        <end position="242"/>
    </location>
</feature>
<dbReference type="Gene3D" id="2.60.200.20">
    <property type="match status" value="1"/>
</dbReference>
<feature type="domain" description="FHA" evidence="3">
    <location>
        <begin position="347"/>
        <end position="403"/>
    </location>
</feature>
<comment type="caution">
    <text evidence="4">The sequence shown here is derived from an EMBL/GenBank/DDBJ whole genome shotgun (WGS) entry which is preliminary data.</text>
</comment>
<keyword evidence="5" id="KW-1185">Reference proteome</keyword>
<gene>
    <name evidence="4" type="ORF">A9Z40_10580</name>
</gene>
<dbReference type="InterPro" id="IPR008984">
    <property type="entry name" value="SMAD_FHA_dom_sf"/>
</dbReference>
<evidence type="ECO:0000256" key="2">
    <source>
        <dbReference type="SAM" id="MobiDB-lite"/>
    </source>
</evidence>
<feature type="region of interest" description="Disordered" evidence="2">
    <location>
        <begin position="265"/>
        <end position="298"/>
    </location>
</feature>
<dbReference type="Pfam" id="PF00498">
    <property type="entry name" value="FHA"/>
    <property type="match status" value="1"/>
</dbReference>
<dbReference type="SUPFAM" id="SSF49879">
    <property type="entry name" value="SMAD/FHA domain"/>
    <property type="match status" value="1"/>
</dbReference>
<keyword evidence="1" id="KW-0597">Phosphoprotein</keyword>
<organism evidence="4 5">
    <name type="scientific">Microbacterium arborescens</name>
    <dbReference type="NCBI Taxonomy" id="33883"/>
    <lineage>
        <taxon>Bacteria</taxon>
        <taxon>Bacillati</taxon>
        <taxon>Actinomycetota</taxon>
        <taxon>Actinomycetes</taxon>
        <taxon>Micrococcales</taxon>
        <taxon>Microbacteriaceae</taxon>
        <taxon>Microbacterium</taxon>
    </lineage>
</organism>
<evidence type="ECO:0000313" key="4">
    <source>
        <dbReference type="EMBL" id="OAZ44881.1"/>
    </source>
</evidence>
<dbReference type="RefSeq" id="WP_064955127.1">
    <property type="nucleotide sequence ID" value="NZ_LZEM01000003.1"/>
</dbReference>
<protein>
    <recommendedName>
        <fullName evidence="3">FHA domain-containing protein</fullName>
    </recommendedName>
</protein>
<feature type="compositionally biased region" description="Acidic residues" evidence="2">
    <location>
        <begin position="213"/>
        <end position="232"/>
    </location>
</feature>
<proteinExistence type="predicted"/>
<dbReference type="CDD" id="cd00060">
    <property type="entry name" value="FHA"/>
    <property type="match status" value="1"/>
</dbReference>
<evidence type="ECO:0000259" key="3">
    <source>
        <dbReference type="PROSITE" id="PS50006"/>
    </source>
</evidence>
<dbReference type="Proteomes" id="UP000093918">
    <property type="component" value="Unassembled WGS sequence"/>
</dbReference>
<sequence length="441" mass="45392">MVEVRYVPATGAEHWRVALAPAAAVALPANVSIPTVEAVWRRLAERGIGAVIEALTGAFGTSLAAIPDFILAIVEGDGLRVAVRGPVELVVETESGPLSVSGQGVSTWVERHIPGVRRASALFAEAADDAASLPFVEGVVAADSVTVDLTDARPGVRSASPFVAAPTAPPRAPAPPAAEPPAPASPPVSAPVPVAAPASAAEPQPEPPIGAEPDPEPEPEAEAGPVDDDIPFDESPGAQTFVPLGDTAAADEHAMIWGETVVRPTLPSEQPDAADAPLPADDATVVSSPAGPAGDHDGETVAVADIRGARRGEPAVYESTEIVPARRLARGRIRVSDGQVVELDNTVIVGRRPRSSRSTGDMLPTLVAVDSPEQDISRNHVEIRAEGEHVLVVDLDTTNGSVLLRGGNDPVRLHPNEPTMVVSGDVLDIGDGVTIAFEDLP</sequence>
<accession>A0ABX2WM65</accession>
<dbReference type="InterPro" id="IPR000253">
    <property type="entry name" value="FHA_dom"/>
</dbReference>
<feature type="compositionally biased region" description="Low complexity" evidence="2">
    <location>
        <begin position="271"/>
        <end position="283"/>
    </location>
</feature>
<feature type="compositionally biased region" description="Low complexity" evidence="2">
    <location>
        <begin position="191"/>
        <end position="203"/>
    </location>
</feature>
<evidence type="ECO:0000256" key="1">
    <source>
        <dbReference type="ARBA" id="ARBA00022553"/>
    </source>
</evidence>
<name>A0ABX2WM65_9MICO</name>
<dbReference type="PROSITE" id="PS50006">
    <property type="entry name" value="FHA_DOMAIN"/>
    <property type="match status" value="1"/>
</dbReference>
<feature type="compositionally biased region" description="Pro residues" evidence="2">
    <location>
        <begin position="167"/>
        <end position="190"/>
    </location>
</feature>